<dbReference type="Pfam" id="PF13378">
    <property type="entry name" value="MR_MLE_C"/>
    <property type="match status" value="1"/>
</dbReference>
<reference evidence="2" key="1">
    <citation type="submission" date="2015-10" db="EMBL/GenBank/DDBJ databases">
        <authorList>
            <person name="Gilbert D.G."/>
        </authorList>
    </citation>
    <scope>NUCLEOTIDE SEQUENCE</scope>
</reference>
<dbReference type="SFLD" id="SFLDG00180">
    <property type="entry name" value="muconate_cycloisomerase"/>
    <property type="match status" value="1"/>
</dbReference>
<dbReference type="EC" id="5.5.1.1" evidence="2"/>
<protein>
    <submittedName>
        <fullName evidence="2">Muconate cycloisomerase</fullName>
        <ecNumber evidence="2">5.5.1.1</ecNumber>
    </submittedName>
</protein>
<dbReference type="InterPro" id="IPR036849">
    <property type="entry name" value="Enolase-like_C_sf"/>
</dbReference>
<dbReference type="Gene3D" id="3.30.390.10">
    <property type="entry name" value="Enolase-like, N-terminal domain"/>
    <property type="match status" value="1"/>
</dbReference>
<dbReference type="InterPro" id="IPR029065">
    <property type="entry name" value="Enolase_C-like"/>
</dbReference>
<dbReference type="InterPro" id="IPR013342">
    <property type="entry name" value="Mandelate_racemase_C"/>
</dbReference>
<dbReference type="SMART" id="SM00922">
    <property type="entry name" value="MR_MLE"/>
    <property type="match status" value="1"/>
</dbReference>
<feature type="domain" description="Mandelate racemase/muconate lactonizing enzyme C-terminal" evidence="1">
    <location>
        <begin position="79"/>
        <end position="172"/>
    </location>
</feature>
<dbReference type="InterPro" id="IPR029017">
    <property type="entry name" value="Enolase-like_N"/>
</dbReference>
<dbReference type="Gene3D" id="3.20.20.120">
    <property type="entry name" value="Enolase-like C-terminal domain"/>
    <property type="match status" value="1"/>
</dbReference>
<accession>A0A161JPR7</accession>
<dbReference type="InterPro" id="IPR013341">
    <property type="entry name" value="Mandelate_racemase_N_dom"/>
</dbReference>
<dbReference type="GO" id="GO:0018849">
    <property type="term" value="F:muconate cycloisomerase activity"/>
    <property type="evidence" value="ECO:0007669"/>
    <property type="project" value="UniProtKB-EC"/>
</dbReference>
<proteinExistence type="predicted"/>
<dbReference type="SUPFAM" id="SSF51604">
    <property type="entry name" value="Enolase C-terminal domain-like"/>
    <property type="match status" value="1"/>
</dbReference>
<dbReference type="PANTHER" id="PTHR48080">
    <property type="entry name" value="D-GALACTONATE DEHYDRATASE-RELATED"/>
    <property type="match status" value="1"/>
</dbReference>
<evidence type="ECO:0000259" key="1">
    <source>
        <dbReference type="SMART" id="SM00922"/>
    </source>
</evidence>
<gene>
    <name evidence="2" type="ORF">MGWOODY_XGa2813</name>
</gene>
<evidence type="ECO:0000313" key="2">
    <source>
        <dbReference type="EMBL" id="CUS54982.1"/>
    </source>
</evidence>
<name>A0A161JPR7_9ZZZZ</name>
<dbReference type="SUPFAM" id="SSF54826">
    <property type="entry name" value="Enolase N-terminal domain-like"/>
    <property type="match status" value="1"/>
</dbReference>
<dbReference type="InterPro" id="IPR034593">
    <property type="entry name" value="DgoD-like"/>
</dbReference>
<dbReference type="EMBL" id="CZRL01000113">
    <property type="protein sequence ID" value="CUS54982.1"/>
    <property type="molecule type" value="Genomic_DNA"/>
</dbReference>
<dbReference type="SFLD" id="SFLDS00001">
    <property type="entry name" value="Enolase"/>
    <property type="match status" value="1"/>
</dbReference>
<dbReference type="Pfam" id="PF02746">
    <property type="entry name" value="MR_MLE_N"/>
    <property type="match status" value="1"/>
</dbReference>
<dbReference type="AlphaFoldDB" id="A0A161JPR7"/>
<sequence>MPALSLLGPALIGKDPRQVHVIERLMDNTLQGHPYVKSAIDAACWDILGQDSGQPVSVLLGGVLTDGGPMYRVVPQKPLEAANREMVEHRASGYRQFQIKVGNDWKGDIERIISAASLLESGESAFADANRGWTLHEAVQVVRAVRDTGVMIEQPCASYEECLHVRSHCDLPMKLDECITDLRMAQRLVVDKAAEVVCLKISNLGGLTKARRIRDYLVEHGLSVVCEDTWGGEITTAAVAHFAASTPTSLLYNTTDLHNYNTVSTGQPPPVVRNGKLYASTEPGLGVQPDAQVLGEPLAIYTES</sequence>
<keyword evidence="2" id="KW-0413">Isomerase</keyword>
<organism evidence="2">
    <name type="scientific">hydrothermal vent metagenome</name>
    <dbReference type="NCBI Taxonomy" id="652676"/>
    <lineage>
        <taxon>unclassified sequences</taxon>
        <taxon>metagenomes</taxon>
        <taxon>ecological metagenomes</taxon>
    </lineage>
</organism>